<evidence type="ECO:0000256" key="1">
    <source>
        <dbReference type="SAM" id="MobiDB-lite"/>
    </source>
</evidence>
<dbReference type="AlphaFoldDB" id="A0A0A9DBD7"/>
<feature type="compositionally biased region" description="Basic and acidic residues" evidence="1">
    <location>
        <begin position="28"/>
        <end position="37"/>
    </location>
</feature>
<protein>
    <submittedName>
        <fullName evidence="2">Uncharacterized protein</fullName>
    </submittedName>
</protein>
<organism evidence="2">
    <name type="scientific">Arundo donax</name>
    <name type="common">Giant reed</name>
    <name type="synonym">Donax arundinaceus</name>
    <dbReference type="NCBI Taxonomy" id="35708"/>
    <lineage>
        <taxon>Eukaryota</taxon>
        <taxon>Viridiplantae</taxon>
        <taxon>Streptophyta</taxon>
        <taxon>Embryophyta</taxon>
        <taxon>Tracheophyta</taxon>
        <taxon>Spermatophyta</taxon>
        <taxon>Magnoliopsida</taxon>
        <taxon>Liliopsida</taxon>
        <taxon>Poales</taxon>
        <taxon>Poaceae</taxon>
        <taxon>PACMAD clade</taxon>
        <taxon>Arundinoideae</taxon>
        <taxon>Arundineae</taxon>
        <taxon>Arundo</taxon>
    </lineage>
</organism>
<reference evidence="2" key="2">
    <citation type="journal article" date="2015" name="Data Brief">
        <title>Shoot transcriptome of the giant reed, Arundo donax.</title>
        <authorList>
            <person name="Barrero R.A."/>
            <person name="Guerrero F.D."/>
            <person name="Moolhuijzen P."/>
            <person name="Goolsby J.A."/>
            <person name="Tidwell J."/>
            <person name="Bellgard S.E."/>
            <person name="Bellgard M.I."/>
        </authorList>
    </citation>
    <scope>NUCLEOTIDE SEQUENCE</scope>
    <source>
        <tissue evidence="2">Shoot tissue taken approximately 20 cm above the soil surface</tissue>
    </source>
</reference>
<sequence>MDEDDLIPGALPAHSGFPVRKVPTVLEPDSRGGDRRPSGSPQDRGGRRPGGLVRPAQHRHI</sequence>
<name>A0A0A9DBD7_ARUDO</name>
<proteinExistence type="predicted"/>
<accession>A0A0A9DBD7</accession>
<dbReference type="EMBL" id="GBRH01216843">
    <property type="protein sequence ID" value="JAD81052.1"/>
    <property type="molecule type" value="Transcribed_RNA"/>
</dbReference>
<feature type="region of interest" description="Disordered" evidence="1">
    <location>
        <begin position="1"/>
        <end position="61"/>
    </location>
</feature>
<reference evidence="2" key="1">
    <citation type="submission" date="2014-09" db="EMBL/GenBank/DDBJ databases">
        <authorList>
            <person name="Magalhaes I.L.F."/>
            <person name="Oliveira U."/>
            <person name="Santos F.R."/>
            <person name="Vidigal T.H.D.A."/>
            <person name="Brescovit A.D."/>
            <person name="Santos A.J."/>
        </authorList>
    </citation>
    <scope>NUCLEOTIDE SEQUENCE</scope>
    <source>
        <tissue evidence="2">Shoot tissue taken approximately 20 cm above the soil surface</tissue>
    </source>
</reference>
<evidence type="ECO:0000313" key="2">
    <source>
        <dbReference type="EMBL" id="JAD81052.1"/>
    </source>
</evidence>